<sequence>MLAIVHNVTAGTRLLDAIDVLASDLRIQVKYTIIGSSAFTAGTWRFLTDRGIEPLPWDTAVGESFDLAIAASHGGPLSDIDAPLTILPHGMGYNKLLKPETGNRKPETGNRKPETGNRKPETGNRKPVFGLSPEWLFDGDRLIPSSLVLSHPEQVERLVATCPRAAEVAVLAGDTCLDRMSASVALRPSYRRALGCAEDHRLVLISSTWGPDSLFGAHPDLVSRLVARLPIDDFRVVLSLHPNIVHRHAPWQIDRWSQAWRRAGVTVLPPEEGWRAAVVAADVVVGDHGSVTFYGAALGRPVLLASAPRHAVAPDSAVGRFLTAAPLYDHRRPPAAQLTEAITTHDPTEEPLASITALATSAPGQAAALLRSELYRLIELDEPAEPAGTRAVPIPTAVTTPPGAQVVLAEPHGADVRITRYPAELMNVDGRLPPGCHLRVDLHEPQRRMLDLAEIVVVPDGRDAAAVLASMPGCLLATGPVGTDRWLVTDTDGATLLFRGTIDDGAVWASVLHAWLDAGHSHTDLPDRLSATVGRRRYTATVERG</sequence>
<protein>
    <recommendedName>
        <fullName evidence="4">CDP-glycerol:poly(Glycerophosphate) glycerophosphotransferase</fullName>
    </recommendedName>
</protein>
<dbReference type="SUPFAM" id="SSF53756">
    <property type="entry name" value="UDP-Glycosyltransferase/glycogen phosphorylase"/>
    <property type="match status" value="1"/>
</dbReference>
<gene>
    <name evidence="2" type="ORF">EV193_11527</name>
</gene>
<keyword evidence="3" id="KW-1185">Reference proteome</keyword>
<proteinExistence type="predicted"/>
<comment type="caution">
    <text evidence="2">The sequence shown here is derived from an EMBL/GenBank/DDBJ whole genome shotgun (WGS) entry which is preliminary data.</text>
</comment>
<dbReference type="AlphaFoldDB" id="A0A4Q7KCE7"/>
<dbReference type="EMBL" id="SGWQ01000015">
    <property type="protein sequence ID" value="RZS31148.1"/>
    <property type="molecule type" value="Genomic_DNA"/>
</dbReference>
<evidence type="ECO:0008006" key="4">
    <source>
        <dbReference type="Google" id="ProtNLM"/>
    </source>
</evidence>
<evidence type="ECO:0000313" key="2">
    <source>
        <dbReference type="EMBL" id="RZS31148.1"/>
    </source>
</evidence>
<dbReference type="Gene3D" id="3.40.50.12580">
    <property type="match status" value="1"/>
</dbReference>
<reference evidence="2 3" key="1">
    <citation type="submission" date="2019-02" db="EMBL/GenBank/DDBJ databases">
        <title>Genomic Encyclopedia of Type Strains, Phase IV (KMG-IV): sequencing the most valuable type-strain genomes for metagenomic binning, comparative biology and taxonomic classification.</title>
        <authorList>
            <person name="Goeker M."/>
        </authorList>
    </citation>
    <scope>NUCLEOTIDE SEQUENCE [LARGE SCALE GENOMIC DNA]</scope>
    <source>
        <strain evidence="2 3">DSM 101727</strain>
    </source>
</reference>
<evidence type="ECO:0000313" key="3">
    <source>
        <dbReference type="Proteomes" id="UP000294257"/>
    </source>
</evidence>
<name>A0A4Q7KCE7_9PSEU</name>
<evidence type="ECO:0000256" key="1">
    <source>
        <dbReference type="SAM" id="MobiDB-lite"/>
    </source>
</evidence>
<dbReference type="Proteomes" id="UP000294257">
    <property type="component" value="Unassembled WGS sequence"/>
</dbReference>
<dbReference type="InterPro" id="IPR043148">
    <property type="entry name" value="TagF_C"/>
</dbReference>
<feature type="region of interest" description="Disordered" evidence="1">
    <location>
        <begin position="96"/>
        <end position="126"/>
    </location>
</feature>
<feature type="compositionally biased region" description="Basic and acidic residues" evidence="1">
    <location>
        <begin position="97"/>
        <end position="124"/>
    </location>
</feature>
<accession>A0A4Q7KCE7</accession>
<organism evidence="2 3">
    <name type="scientific">Herbihabitans rhizosphaerae</name>
    <dbReference type="NCBI Taxonomy" id="1872711"/>
    <lineage>
        <taxon>Bacteria</taxon>
        <taxon>Bacillati</taxon>
        <taxon>Actinomycetota</taxon>
        <taxon>Actinomycetes</taxon>
        <taxon>Pseudonocardiales</taxon>
        <taxon>Pseudonocardiaceae</taxon>
        <taxon>Herbihabitans</taxon>
    </lineage>
</organism>